<dbReference type="GO" id="GO:0000155">
    <property type="term" value="F:phosphorelay sensor kinase activity"/>
    <property type="evidence" value="ECO:0007669"/>
    <property type="project" value="TreeGrafter"/>
</dbReference>
<name>A0A7H0VF75_9FLAO</name>
<dbReference type="PRINTS" id="PR00344">
    <property type="entry name" value="BCTRLSENSOR"/>
</dbReference>
<evidence type="ECO:0000256" key="4">
    <source>
        <dbReference type="SAM" id="Coils"/>
    </source>
</evidence>
<dbReference type="KEGG" id="chyd:H4K34_00620"/>
<evidence type="ECO:0000313" key="7">
    <source>
        <dbReference type="Proteomes" id="UP000516305"/>
    </source>
</evidence>
<gene>
    <name evidence="6" type="ORF">H4K34_00620</name>
</gene>
<keyword evidence="6" id="KW-0808">Transferase</keyword>
<dbReference type="SMART" id="SM00387">
    <property type="entry name" value="HATPase_c"/>
    <property type="match status" value="1"/>
</dbReference>
<dbReference type="SUPFAM" id="SSF55874">
    <property type="entry name" value="ATPase domain of HSP90 chaperone/DNA topoisomerase II/histidine kinase"/>
    <property type="match status" value="1"/>
</dbReference>
<dbReference type="InterPro" id="IPR004358">
    <property type="entry name" value="Sig_transdc_His_kin-like_C"/>
</dbReference>
<dbReference type="RefSeq" id="WP_210758900.1">
    <property type="nucleotide sequence ID" value="NZ_CP060139.1"/>
</dbReference>
<dbReference type="PANTHER" id="PTHR43547">
    <property type="entry name" value="TWO-COMPONENT HISTIDINE KINASE"/>
    <property type="match status" value="1"/>
</dbReference>
<organism evidence="6 7">
    <name type="scientific">Croceimicrobium hydrocarbonivorans</name>
    <dbReference type="NCBI Taxonomy" id="2761580"/>
    <lineage>
        <taxon>Bacteria</taxon>
        <taxon>Pseudomonadati</taxon>
        <taxon>Bacteroidota</taxon>
        <taxon>Flavobacteriia</taxon>
        <taxon>Flavobacteriales</taxon>
        <taxon>Owenweeksiaceae</taxon>
        <taxon>Croceimicrobium</taxon>
    </lineage>
</organism>
<keyword evidence="3" id="KW-0597">Phosphoprotein</keyword>
<dbReference type="Proteomes" id="UP000516305">
    <property type="component" value="Chromosome"/>
</dbReference>
<dbReference type="PANTHER" id="PTHR43547:SF10">
    <property type="entry name" value="SENSOR HISTIDINE KINASE DCUS"/>
    <property type="match status" value="1"/>
</dbReference>
<protein>
    <recommendedName>
        <fullName evidence="2">histidine kinase</fullName>
        <ecNumber evidence="2">2.7.13.3</ecNumber>
    </recommendedName>
</protein>
<dbReference type="InterPro" id="IPR003594">
    <property type="entry name" value="HATPase_dom"/>
</dbReference>
<evidence type="ECO:0000259" key="5">
    <source>
        <dbReference type="PROSITE" id="PS50109"/>
    </source>
</evidence>
<keyword evidence="6" id="KW-0418">Kinase</keyword>
<dbReference type="EC" id="2.7.13.3" evidence="2"/>
<feature type="domain" description="Histidine kinase" evidence="5">
    <location>
        <begin position="192"/>
        <end position="411"/>
    </location>
</feature>
<dbReference type="AlphaFoldDB" id="A0A7H0VF75"/>
<dbReference type="Gene3D" id="3.30.565.10">
    <property type="entry name" value="Histidine kinase-like ATPase, C-terminal domain"/>
    <property type="match status" value="1"/>
</dbReference>
<proteinExistence type="predicted"/>
<dbReference type="Pfam" id="PF02518">
    <property type="entry name" value="HATPase_c"/>
    <property type="match status" value="1"/>
</dbReference>
<evidence type="ECO:0000256" key="3">
    <source>
        <dbReference type="ARBA" id="ARBA00022553"/>
    </source>
</evidence>
<dbReference type="InterPro" id="IPR036890">
    <property type="entry name" value="HATPase_C_sf"/>
</dbReference>
<dbReference type="InterPro" id="IPR005467">
    <property type="entry name" value="His_kinase_dom"/>
</dbReference>
<keyword evidence="4" id="KW-0175">Coiled coil</keyword>
<accession>A0A7H0VF75</accession>
<dbReference type="PROSITE" id="PS50109">
    <property type="entry name" value="HIS_KIN"/>
    <property type="match status" value="1"/>
</dbReference>
<keyword evidence="7" id="KW-1185">Reference proteome</keyword>
<evidence type="ECO:0000313" key="6">
    <source>
        <dbReference type="EMBL" id="QNR24373.1"/>
    </source>
</evidence>
<evidence type="ECO:0000256" key="1">
    <source>
        <dbReference type="ARBA" id="ARBA00000085"/>
    </source>
</evidence>
<sequence>MKTPHSGPSGQDLLTILDQAAIGLIVADKPGNIRHMNQMAEQMVLPLFQQAGQAPTNILNLLEMIAPGIAEKVENFPDPTGFVITQQKQTVEMEYKGEKIIRHFFYSINKVSEESIVYSFDDITNYHTAQEELADLNQKMAIDRSKFEMAAGVLHDIGNAVVGIGSHLTKARRSLESSDLDTLKKLLKFFEVKQAELTEALGEGKFQALVNLVTGLEENQRKLEEELSQNLKEQMGITSHISDILNIQRQYVYQNGDTKRDPVHIKSVLYDALSILMASIEKRRIKLEANIPEDCSKFTGDRTKLIQVFINLIKNALDAIDDAGGEDHQLSIDLKEMGDQLEITIQDSGIGFEPKQTDKLFERGFTTKAQGSGIGMATSRAIIESHSGTLSIHSDGPGKGATVQVTIPLQQD</sequence>
<comment type="catalytic activity">
    <reaction evidence="1">
        <text>ATP + protein L-histidine = ADP + protein N-phospho-L-histidine.</text>
        <dbReference type="EC" id="2.7.13.3"/>
    </reaction>
</comment>
<dbReference type="EMBL" id="CP060139">
    <property type="protein sequence ID" value="QNR24373.1"/>
    <property type="molecule type" value="Genomic_DNA"/>
</dbReference>
<reference evidence="6 7" key="1">
    <citation type="submission" date="2020-08" db="EMBL/GenBank/DDBJ databases">
        <title>Croceimicrobium hydrocarbonivorans gen. nov., sp. nov., a novel marine bacterium isolated from a bacterial consortium that degrades polyethylene terephthalate.</title>
        <authorList>
            <person name="Liu R."/>
        </authorList>
    </citation>
    <scope>NUCLEOTIDE SEQUENCE [LARGE SCALE GENOMIC DNA]</scope>
    <source>
        <strain evidence="6 7">A20-9</strain>
    </source>
</reference>
<feature type="coiled-coil region" evidence="4">
    <location>
        <begin position="206"/>
        <end position="233"/>
    </location>
</feature>
<evidence type="ECO:0000256" key="2">
    <source>
        <dbReference type="ARBA" id="ARBA00012438"/>
    </source>
</evidence>